<dbReference type="SMART" id="SM00028">
    <property type="entry name" value="TPR"/>
    <property type="match status" value="3"/>
</dbReference>
<dbReference type="SUPFAM" id="SSF48452">
    <property type="entry name" value="TPR-like"/>
    <property type="match status" value="1"/>
</dbReference>
<dbReference type="STRING" id="1121001.SAMN02745857_04199"/>
<dbReference type="AlphaFoldDB" id="A0A1W1Y276"/>
<evidence type="ECO:0000313" key="2">
    <source>
        <dbReference type="Proteomes" id="UP000192761"/>
    </source>
</evidence>
<dbReference type="InterPro" id="IPR011990">
    <property type="entry name" value="TPR-like_helical_dom_sf"/>
</dbReference>
<dbReference type="Pfam" id="PF14559">
    <property type="entry name" value="TPR_19"/>
    <property type="match status" value="1"/>
</dbReference>
<organism evidence="1 2">
    <name type="scientific">Andreprevotia lacus DSM 23236</name>
    <dbReference type="NCBI Taxonomy" id="1121001"/>
    <lineage>
        <taxon>Bacteria</taxon>
        <taxon>Pseudomonadati</taxon>
        <taxon>Pseudomonadota</taxon>
        <taxon>Betaproteobacteria</taxon>
        <taxon>Neisseriales</taxon>
        <taxon>Chitinibacteraceae</taxon>
        <taxon>Andreprevotia</taxon>
    </lineage>
</organism>
<dbReference type="Gene3D" id="1.25.40.10">
    <property type="entry name" value="Tetratricopeptide repeat domain"/>
    <property type="match status" value="2"/>
</dbReference>
<dbReference type="EMBL" id="FWXD01000047">
    <property type="protein sequence ID" value="SMC29858.1"/>
    <property type="molecule type" value="Genomic_DNA"/>
</dbReference>
<name>A0A1W1Y276_9NEIS</name>
<sequence length="396" mass="43087">MRMSWLLVGVVWLSMQGVWAAPQRPGSDNVVLEHLPRRDNDPLNAEIARLQLSRLKRPADLEASVALARLHLQRFHRDADPRDLGQAEATVASWLRQPAPPADVLLLRASVRQSNHQFEQAISDLQQVLGQQPGNAQALLMLASIRQVQGKYEQAKESCGGLVIQDPPVASICLGNVLAINGQLPQALNLLARGAATVPGSGPVFLWAAASQGEALGWAGRPKEAEQVLRAGLKVDPRDAYLKTALADLLLQANRGHEVIALLRDDGRNDNLLLRLAMAEKQAGRHADLVAHVQDLKARFAAAAERGDRVHLREEALLNLYLLNEADVALRLAEANWAVQKEVADCRLLLAAALAAHQPARAMPAIAWLRNANLPDPALQDLLRQLVPTPRLGGKP</sequence>
<proteinExistence type="predicted"/>
<protein>
    <recommendedName>
        <fullName evidence="3">Tfp pilus assembly protein PilF</fullName>
    </recommendedName>
</protein>
<gene>
    <name evidence="1" type="ORF">SAMN02745857_04199</name>
</gene>
<dbReference type="OrthoDB" id="9777400at2"/>
<dbReference type="Proteomes" id="UP000192761">
    <property type="component" value="Unassembled WGS sequence"/>
</dbReference>
<accession>A0A1W1Y276</accession>
<keyword evidence="2" id="KW-1185">Reference proteome</keyword>
<dbReference type="InterPro" id="IPR019734">
    <property type="entry name" value="TPR_rpt"/>
</dbReference>
<evidence type="ECO:0008006" key="3">
    <source>
        <dbReference type="Google" id="ProtNLM"/>
    </source>
</evidence>
<evidence type="ECO:0000313" key="1">
    <source>
        <dbReference type="EMBL" id="SMC29858.1"/>
    </source>
</evidence>
<reference evidence="1 2" key="1">
    <citation type="submission" date="2017-04" db="EMBL/GenBank/DDBJ databases">
        <authorList>
            <person name="Afonso C.L."/>
            <person name="Miller P.J."/>
            <person name="Scott M.A."/>
            <person name="Spackman E."/>
            <person name="Goraichik I."/>
            <person name="Dimitrov K.M."/>
            <person name="Suarez D.L."/>
            <person name="Swayne D.E."/>
        </authorList>
    </citation>
    <scope>NUCLEOTIDE SEQUENCE [LARGE SCALE GENOMIC DNA]</scope>
    <source>
        <strain evidence="1 2">DSM 23236</strain>
    </source>
</reference>
<dbReference type="RefSeq" id="WP_084093106.1">
    <property type="nucleotide sequence ID" value="NZ_FWXD01000047.1"/>
</dbReference>